<proteinExistence type="predicted"/>
<reference evidence="1 2" key="1">
    <citation type="submission" date="2018-02" db="EMBL/GenBank/DDBJ databases">
        <title>Genome sequence of the basidiomycete white-rot fungus Phlebia centrifuga.</title>
        <authorList>
            <person name="Granchi Z."/>
            <person name="Peng M."/>
            <person name="de Vries R.P."/>
            <person name="Hilden K."/>
            <person name="Makela M.R."/>
            <person name="Grigoriev I."/>
            <person name="Riley R."/>
        </authorList>
    </citation>
    <scope>NUCLEOTIDE SEQUENCE [LARGE SCALE GENOMIC DNA]</scope>
    <source>
        <strain evidence="1 2">FBCC195</strain>
    </source>
</reference>
<dbReference type="EMBL" id="MLYV02000282">
    <property type="protein sequence ID" value="PSS19959.1"/>
    <property type="molecule type" value="Genomic_DNA"/>
</dbReference>
<protein>
    <submittedName>
        <fullName evidence="1">Uncharacterized protein</fullName>
    </submittedName>
</protein>
<evidence type="ECO:0000313" key="1">
    <source>
        <dbReference type="EMBL" id="PSS19959.1"/>
    </source>
</evidence>
<dbReference type="Proteomes" id="UP000186601">
    <property type="component" value="Unassembled WGS sequence"/>
</dbReference>
<accession>A0A2R6R3Y2</accession>
<sequence>MLFGSAVLAAPSGIRRSKETVMMNQTQTASTKGIAGAAYCTSKLRRLIFVLPD</sequence>
<comment type="caution">
    <text evidence="1">The sequence shown here is derived from an EMBL/GenBank/DDBJ whole genome shotgun (WGS) entry which is preliminary data.</text>
</comment>
<organism evidence="1 2">
    <name type="scientific">Hermanssonia centrifuga</name>
    <dbReference type="NCBI Taxonomy" id="98765"/>
    <lineage>
        <taxon>Eukaryota</taxon>
        <taxon>Fungi</taxon>
        <taxon>Dikarya</taxon>
        <taxon>Basidiomycota</taxon>
        <taxon>Agaricomycotina</taxon>
        <taxon>Agaricomycetes</taxon>
        <taxon>Polyporales</taxon>
        <taxon>Meruliaceae</taxon>
        <taxon>Hermanssonia</taxon>
    </lineage>
</organism>
<gene>
    <name evidence="1" type="ORF">PHLCEN_2v3132</name>
</gene>
<evidence type="ECO:0000313" key="2">
    <source>
        <dbReference type="Proteomes" id="UP000186601"/>
    </source>
</evidence>
<name>A0A2R6R3Y2_9APHY</name>
<keyword evidence="2" id="KW-1185">Reference proteome</keyword>
<dbReference type="AlphaFoldDB" id="A0A2R6R3Y2"/>